<keyword evidence="6" id="KW-0812">Transmembrane</keyword>
<evidence type="ECO:0000256" key="4">
    <source>
        <dbReference type="ARBA" id="ARBA00010617"/>
    </source>
</evidence>
<evidence type="ECO:0000256" key="6">
    <source>
        <dbReference type="ARBA" id="ARBA00022692"/>
    </source>
</evidence>
<keyword evidence="11" id="KW-0503">Monooxygenase</keyword>
<name>A8PCK2_COPC7</name>
<dbReference type="VEuPathDB" id="FungiDB:CC1G_05306"/>
<dbReference type="PRINTS" id="PR00385">
    <property type="entry name" value="P450"/>
</dbReference>
<keyword evidence="10 13" id="KW-0408">Iron</keyword>
<dbReference type="AlphaFoldDB" id="A8PCK2"/>
<dbReference type="OMA" id="KVWHQRR"/>
<dbReference type="eggNOG" id="KOG0157">
    <property type="taxonomic scope" value="Eukaryota"/>
</dbReference>
<dbReference type="Gene3D" id="1.10.630.10">
    <property type="entry name" value="Cytochrome P450"/>
    <property type="match status" value="1"/>
</dbReference>
<protein>
    <submittedName>
        <fullName evidence="15">Cytochrome P450</fullName>
    </submittedName>
</protein>
<evidence type="ECO:0000256" key="11">
    <source>
        <dbReference type="ARBA" id="ARBA00023033"/>
    </source>
</evidence>
<dbReference type="RefSeq" id="XP_001840420.2">
    <property type="nucleotide sequence ID" value="XM_001840368.2"/>
</dbReference>
<keyword evidence="7 13" id="KW-0479">Metal-binding</keyword>
<keyword evidence="5 13" id="KW-0349">Heme</keyword>
<organism evidence="15 16">
    <name type="scientific">Coprinopsis cinerea (strain Okayama-7 / 130 / ATCC MYA-4618 / FGSC 9003)</name>
    <name type="common">Inky cap fungus</name>
    <name type="synonym">Hormographiella aspergillata</name>
    <dbReference type="NCBI Taxonomy" id="240176"/>
    <lineage>
        <taxon>Eukaryota</taxon>
        <taxon>Fungi</taxon>
        <taxon>Dikarya</taxon>
        <taxon>Basidiomycota</taxon>
        <taxon>Agaricomycotina</taxon>
        <taxon>Agaricomycetes</taxon>
        <taxon>Agaricomycetidae</taxon>
        <taxon>Agaricales</taxon>
        <taxon>Agaricineae</taxon>
        <taxon>Psathyrellaceae</taxon>
        <taxon>Coprinopsis</taxon>
    </lineage>
</organism>
<dbReference type="InterPro" id="IPR001128">
    <property type="entry name" value="Cyt_P450"/>
</dbReference>
<keyword evidence="9" id="KW-0560">Oxidoreductase</keyword>
<dbReference type="HOGENOM" id="CLU_001570_5_11_1"/>
<evidence type="ECO:0000256" key="7">
    <source>
        <dbReference type="ARBA" id="ARBA00022723"/>
    </source>
</evidence>
<evidence type="ECO:0000313" key="16">
    <source>
        <dbReference type="Proteomes" id="UP000001861"/>
    </source>
</evidence>
<dbReference type="CDD" id="cd11069">
    <property type="entry name" value="CYP_FUM15-like"/>
    <property type="match status" value="1"/>
</dbReference>
<evidence type="ECO:0000256" key="1">
    <source>
        <dbReference type="ARBA" id="ARBA00001971"/>
    </source>
</evidence>
<evidence type="ECO:0000313" key="15">
    <source>
        <dbReference type="EMBL" id="EAU81476.2"/>
    </source>
</evidence>
<dbReference type="OrthoDB" id="1470350at2759"/>
<keyword evidence="14" id="KW-0732">Signal</keyword>
<dbReference type="InParanoid" id="A8PCK2"/>
<comment type="pathway">
    <text evidence="3">Secondary metabolite biosynthesis; terpenoid biosynthesis.</text>
</comment>
<dbReference type="GO" id="GO:0020037">
    <property type="term" value="F:heme binding"/>
    <property type="evidence" value="ECO:0007669"/>
    <property type="project" value="InterPro"/>
</dbReference>
<sequence length="550" mass="61923">MWSLVLRALAAVFLTHIALKWVQTRLKYRSIRNLPGPPPENYFIGNFKQLFSPNAWSFHRSISETYGGVVKISGLFGAKQLYVSDPKALQHIIIKDQHIYEETAEFTAGNLVLFGPGLGSTHGEVHRKQRKMLNPVFSPAHLRGMVPIFWEVSSKLAAALERKISNNGEQEINMYSWLGRTATELIGQSGLGYSFDSLLDDEDGAHPFTKAMHALEAPARRILWFLHFVFPWAQKIGTPKFQRFLVNIVPWKDLHLIRDLIDTFYATSCEIFERKKRAIEQGEEAMAGEVGRGKDIISVLMAENMKASEEDRLPDEEVLGQISTLAFAAGDTTTNALSRVLWLLCQHPEAQEKLRAEIQAAQSEFGNLDYDRLGALPYLEAVCRETLRLYSPVTFLLRKAKQDAILPFSKPTRGLDGEKITEVHVPKGTMLFISIVSANQNPDLWGPDSYEWKPERWLSTLPEAVTEAKIPGIYANLMTFLGGGRACIGIKFAQLELKVVLCTLLQQFQFSLPKDSSIYWKMATIAKPYLPGEDTVPQLPLIVSRCRAMA</sequence>
<evidence type="ECO:0000256" key="3">
    <source>
        <dbReference type="ARBA" id="ARBA00004721"/>
    </source>
</evidence>
<keyword evidence="12" id="KW-0472">Membrane</keyword>
<evidence type="ECO:0000256" key="13">
    <source>
        <dbReference type="PIRSR" id="PIRSR602401-1"/>
    </source>
</evidence>
<evidence type="ECO:0000256" key="12">
    <source>
        <dbReference type="ARBA" id="ARBA00023136"/>
    </source>
</evidence>
<comment type="caution">
    <text evidence="15">The sequence shown here is derived from an EMBL/GenBank/DDBJ whole genome shotgun (WGS) entry which is preliminary data.</text>
</comment>
<feature type="binding site" description="axial binding residue" evidence="13">
    <location>
        <position position="487"/>
    </location>
    <ligand>
        <name>heme</name>
        <dbReference type="ChEBI" id="CHEBI:30413"/>
    </ligand>
    <ligandPart>
        <name>Fe</name>
        <dbReference type="ChEBI" id="CHEBI:18248"/>
    </ligandPart>
</feature>
<dbReference type="InterPro" id="IPR002401">
    <property type="entry name" value="Cyt_P450_E_grp-I"/>
</dbReference>
<dbReference type="STRING" id="240176.A8PCK2"/>
<dbReference type="InterPro" id="IPR036396">
    <property type="entry name" value="Cyt_P450_sf"/>
</dbReference>
<keyword evidence="8" id="KW-1133">Transmembrane helix</keyword>
<evidence type="ECO:0000256" key="14">
    <source>
        <dbReference type="SAM" id="SignalP"/>
    </source>
</evidence>
<keyword evidence="16" id="KW-1185">Reference proteome</keyword>
<gene>
    <name evidence="15" type="ORF">CC1G_05306</name>
</gene>
<dbReference type="Proteomes" id="UP000001861">
    <property type="component" value="Unassembled WGS sequence"/>
</dbReference>
<comment type="similarity">
    <text evidence="4">Belongs to the cytochrome P450 family.</text>
</comment>
<evidence type="ECO:0000256" key="5">
    <source>
        <dbReference type="ARBA" id="ARBA00022617"/>
    </source>
</evidence>
<dbReference type="PRINTS" id="PR00463">
    <property type="entry name" value="EP450I"/>
</dbReference>
<dbReference type="PANTHER" id="PTHR24305">
    <property type="entry name" value="CYTOCHROME P450"/>
    <property type="match status" value="1"/>
</dbReference>
<dbReference type="PANTHER" id="PTHR24305:SF166">
    <property type="entry name" value="CYTOCHROME P450 12A4, MITOCHONDRIAL-RELATED"/>
    <property type="match status" value="1"/>
</dbReference>
<evidence type="ECO:0000256" key="10">
    <source>
        <dbReference type="ARBA" id="ARBA00023004"/>
    </source>
</evidence>
<evidence type="ECO:0000256" key="9">
    <source>
        <dbReference type="ARBA" id="ARBA00023002"/>
    </source>
</evidence>
<dbReference type="GO" id="GO:0005506">
    <property type="term" value="F:iron ion binding"/>
    <property type="evidence" value="ECO:0007669"/>
    <property type="project" value="InterPro"/>
</dbReference>
<accession>A8PCK2</accession>
<dbReference type="SUPFAM" id="SSF48264">
    <property type="entry name" value="Cytochrome P450"/>
    <property type="match status" value="1"/>
</dbReference>
<dbReference type="GO" id="GO:0004497">
    <property type="term" value="F:monooxygenase activity"/>
    <property type="evidence" value="ECO:0007669"/>
    <property type="project" value="UniProtKB-KW"/>
</dbReference>
<feature type="chain" id="PRO_5002725150" evidence="14">
    <location>
        <begin position="25"/>
        <end position="550"/>
    </location>
</feature>
<evidence type="ECO:0000256" key="8">
    <source>
        <dbReference type="ARBA" id="ARBA00022989"/>
    </source>
</evidence>
<dbReference type="EMBL" id="AACS02000011">
    <property type="protein sequence ID" value="EAU81476.2"/>
    <property type="molecule type" value="Genomic_DNA"/>
</dbReference>
<comment type="subcellular location">
    <subcellularLocation>
        <location evidence="2">Membrane</location>
    </subcellularLocation>
</comment>
<feature type="signal peptide" evidence="14">
    <location>
        <begin position="1"/>
        <end position="24"/>
    </location>
</feature>
<comment type="cofactor">
    <cofactor evidence="1 13">
        <name>heme</name>
        <dbReference type="ChEBI" id="CHEBI:30413"/>
    </cofactor>
</comment>
<dbReference type="GeneID" id="6017062"/>
<reference evidence="15 16" key="1">
    <citation type="journal article" date="2010" name="Proc. Natl. Acad. Sci. U.S.A.">
        <title>Insights into evolution of multicellular fungi from the assembled chromosomes of the mushroom Coprinopsis cinerea (Coprinus cinereus).</title>
        <authorList>
            <person name="Stajich J.E."/>
            <person name="Wilke S.K."/>
            <person name="Ahren D."/>
            <person name="Au C.H."/>
            <person name="Birren B.W."/>
            <person name="Borodovsky M."/>
            <person name="Burns C."/>
            <person name="Canback B."/>
            <person name="Casselton L.A."/>
            <person name="Cheng C.K."/>
            <person name="Deng J."/>
            <person name="Dietrich F.S."/>
            <person name="Fargo D.C."/>
            <person name="Farman M.L."/>
            <person name="Gathman A.C."/>
            <person name="Goldberg J."/>
            <person name="Guigo R."/>
            <person name="Hoegger P.J."/>
            <person name="Hooker J.B."/>
            <person name="Huggins A."/>
            <person name="James T.Y."/>
            <person name="Kamada T."/>
            <person name="Kilaru S."/>
            <person name="Kodira C."/>
            <person name="Kues U."/>
            <person name="Kupfer D."/>
            <person name="Kwan H.S."/>
            <person name="Lomsadze A."/>
            <person name="Li W."/>
            <person name="Lilly W.W."/>
            <person name="Ma L.J."/>
            <person name="Mackey A.J."/>
            <person name="Manning G."/>
            <person name="Martin F."/>
            <person name="Muraguchi H."/>
            <person name="Natvig D.O."/>
            <person name="Palmerini H."/>
            <person name="Ramesh M.A."/>
            <person name="Rehmeyer C.J."/>
            <person name="Roe B.A."/>
            <person name="Shenoy N."/>
            <person name="Stanke M."/>
            <person name="Ter-Hovhannisyan V."/>
            <person name="Tunlid A."/>
            <person name="Velagapudi R."/>
            <person name="Vision T.J."/>
            <person name="Zeng Q."/>
            <person name="Zolan M.E."/>
            <person name="Pukkila P.J."/>
        </authorList>
    </citation>
    <scope>NUCLEOTIDE SEQUENCE [LARGE SCALE GENOMIC DNA]</scope>
    <source>
        <strain evidence="16">Okayama-7 / 130 / ATCC MYA-4618 / FGSC 9003</strain>
    </source>
</reference>
<evidence type="ECO:0000256" key="2">
    <source>
        <dbReference type="ARBA" id="ARBA00004370"/>
    </source>
</evidence>
<dbReference type="Pfam" id="PF00067">
    <property type="entry name" value="p450"/>
    <property type="match status" value="1"/>
</dbReference>
<dbReference type="InterPro" id="IPR050121">
    <property type="entry name" value="Cytochrome_P450_monoxygenase"/>
</dbReference>
<dbReference type="GO" id="GO:0016705">
    <property type="term" value="F:oxidoreductase activity, acting on paired donors, with incorporation or reduction of molecular oxygen"/>
    <property type="evidence" value="ECO:0007669"/>
    <property type="project" value="InterPro"/>
</dbReference>
<proteinExistence type="inferred from homology"/>
<dbReference type="GO" id="GO:0016020">
    <property type="term" value="C:membrane"/>
    <property type="evidence" value="ECO:0007669"/>
    <property type="project" value="UniProtKB-SubCell"/>
</dbReference>
<dbReference type="KEGG" id="cci:CC1G_05306"/>